<dbReference type="EMBL" id="FQZO01000002">
    <property type="protein sequence ID" value="SHI92502.1"/>
    <property type="molecule type" value="Genomic_DNA"/>
</dbReference>
<feature type="transmembrane region" description="Helical" evidence="7">
    <location>
        <begin position="410"/>
        <end position="430"/>
    </location>
</feature>
<evidence type="ECO:0000256" key="5">
    <source>
        <dbReference type="ARBA" id="ARBA00023136"/>
    </source>
</evidence>
<gene>
    <name evidence="10" type="ORF">SAMN05444401_1803</name>
</gene>
<dbReference type="GO" id="GO:0022857">
    <property type="term" value="F:transmembrane transporter activity"/>
    <property type="evidence" value="ECO:0007669"/>
    <property type="project" value="TreeGrafter"/>
</dbReference>
<keyword evidence="3 7" id="KW-0812">Transmembrane</keyword>
<evidence type="ECO:0000313" key="10">
    <source>
        <dbReference type="EMBL" id="SHI92502.1"/>
    </source>
</evidence>
<keyword evidence="4 7" id="KW-1133">Transmembrane helix</keyword>
<feature type="domain" description="MacB-like periplasmic core" evidence="9">
    <location>
        <begin position="21"/>
        <end position="286"/>
    </location>
</feature>
<accession>A0A1M6F4B1</accession>
<feature type="transmembrane region" description="Helical" evidence="7">
    <location>
        <begin position="312"/>
        <end position="337"/>
    </location>
</feature>
<dbReference type="GO" id="GO:0005886">
    <property type="term" value="C:plasma membrane"/>
    <property type="evidence" value="ECO:0007669"/>
    <property type="project" value="UniProtKB-SubCell"/>
</dbReference>
<comment type="subcellular location">
    <subcellularLocation>
        <location evidence="1">Cell membrane</location>
        <topology evidence="1">Multi-pass membrane protein</topology>
    </subcellularLocation>
</comment>
<dbReference type="InterPro" id="IPR025857">
    <property type="entry name" value="MacB_PCD"/>
</dbReference>
<evidence type="ECO:0000259" key="8">
    <source>
        <dbReference type="Pfam" id="PF02687"/>
    </source>
</evidence>
<dbReference type="STRING" id="1121298.SAMN05444401_1803"/>
<dbReference type="RefSeq" id="WP_073005671.1">
    <property type="nucleotide sequence ID" value="NZ_FQZO01000002.1"/>
</dbReference>
<proteinExistence type="inferred from homology"/>
<keyword evidence="5 7" id="KW-0472">Membrane</keyword>
<feature type="transmembrane region" description="Helical" evidence="7">
    <location>
        <begin position="21"/>
        <end position="45"/>
    </location>
</feature>
<dbReference type="PANTHER" id="PTHR30572">
    <property type="entry name" value="MEMBRANE COMPONENT OF TRANSPORTER-RELATED"/>
    <property type="match status" value="1"/>
</dbReference>
<reference evidence="10 11" key="1">
    <citation type="submission" date="2016-11" db="EMBL/GenBank/DDBJ databases">
        <authorList>
            <person name="Jaros S."/>
            <person name="Januszkiewicz K."/>
            <person name="Wedrychowicz H."/>
        </authorList>
    </citation>
    <scope>NUCLEOTIDE SEQUENCE [LARGE SCALE GENOMIC DNA]</scope>
    <source>
        <strain evidence="10 11">DSM 21864</strain>
    </source>
</reference>
<dbReference type="Pfam" id="PF12704">
    <property type="entry name" value="MacB_PCD"/>
    <property type="match status" value="1"/>
</dbReference>
<dbReference type="AlphaFoldDB" id="A0A1M6F4B1"/>
<dbReference type="PANTHER" id="PTHR30572:SF4">
    <property type="entry name" value="ABC TRANSPORTER PERMEASE YTRF"/>
    <property type="match status" value="1"/>
</dbReference>
<dbReference type="OrthoDB" id="9770099at2"/>
<keyword evidence="2" id="KW-1003">Cell membrane</keyword>
<dbReference type="Pfam" id="PF02687">
    <property type="entry name" value="FtsX"/>
    <property type="match status" value="1"/>
</dbReference>
<evidence type="ECO:0000256" key="4">
    <source>
        <dbReference type="ARBA" id="ARBA00022989"/>
    </source>
</evidence>
<name>A0A1M6F4B1_9CLOT</name>
<evidence type="ECO:0000256" key="2">
    <source>
        <dbReference type="ARBA" id="ARBA00022475"/>
    </source>
</evidence>
<evidence type="ECO:0000313" key="11">
    <source>
        <dbReference type="Proteomes" id="UP000184080"/>
    </source>
</evidence>
<comment type="similarity">
    <text evidence="6">Belongs to the ABC-4 integral membrane protein family.</text>
</comment>
<evidence type="ECO:0000256" key="6">
    <source>
        <dbReference type="ARBA" id="ARBA00038076"/>
    </source>
</evidence>
<evidence type="ECO:0000256" key="7">
    <source>
        <dbReference type="SAM" id="Phobius"/>
    </source>
</evidence>
<evidence type="ECO:0000259" key="9">
    <source>
        <dbReference type="Pfam" id="PF12704"/>
    </source>
</evidence>
<organism evidence="10 11">
    <name type="scientific">Clostridium amylolyticum</name>
    <dbReference type="NCBI Taxonomy" id="1121298"/>
    <lineage>
        <taxon>Bacteria</taxon>
        <taxon>Bacillati</taxon>
        <taxon>Bacillota</taxon>
        <taxon>Clostridia</taxon>
        <taxon>Eubacteriales</taxon>
        <taxon>Clostridiaceae</taxon>
        <taxon>Clostridium</taxon>
    </lineage>
</organism>
<evidence type="ECO:0000256" key="3">
    <source>
        <dbReference type="ARBA" id="ARBA00022692"/>
    </source>
</evidence>
<dbReference type="InterPro" id="IPR003838">
    <property type="entry name" value="ABC3_permease_C"/>
</dbReference>
<protein>
    <submittedName>
        <fullName evidence="10">Putative ABC transport system permease protein</fullName>
    </submittedName>
</protein>
<feature type="domain" description="ABC3 transporter permease C-terminal" evidence="8">
    <location>
        <begin position="315"/>
        <end position="440"/>
    </location>
</feature>
<dbReference type="InterPro" id="IPR050250">
    <property type="entry name" value="Macrolide_Exporter_MacB"/>
</dbReference>
<evidence type="ECO:0000256" key="1">
    <source>
        <dbReference type="ARBA" id="ARBA00004651"/>
    </source>
</evidence>
<keyword evidence="11" id="KW-1185">Reference proteome</keyword>
<sequence>MKFKNYTKTAFKNLRRRKMRTFLTSFAVSIGTMLIILMVSLGVGVQKLVIDTIKAETPGNSIMVSPYKFEESGIKVESDREEDSEALKPKFTILDEKAIDKIKNIKSVEEVVVSTPIHNIDLELMGKNKKKASAVSFDLNNSIFSKAQVESLRIKEKKKDLEPITYGNIITNADKNSVLIGEKLLKKLGIDDYKTVIGQDLIIKTELPEAPGIPKVEPFTMKLKVAGVVGEKFPNSDKVIMSIEEAKDLLAYANMNKNYYAEKGPSNVEVTAKNISDVSQVSDEISKMGYGVTSIQSIIKGIKSAFAIAQGVLAVVGIIIIFVASIGVINTMTMSIYERTRSIGIMKALGSSRSDIRRMFITESAAIGFIGGILGLFFSILNTEIIKLALDAFLKSKGVKEVPNIFSTPVWLVFGTIGFAILISVLAGLYPANKASKLDPVESLRYE</sequence>
<feature type="transmembrane region" description="Helical" evidence="7">
    <location>
        <begin position="358"/>
        <end position="381"/>
    </location>
</feature>
<dbReference type="Proteomes" id="UP000184080">
    <property type="component" value="Unassembled WGS sequence"/>
</dbReference>